<feature type="transmembrane region" description="Helical" evidence="2">
    <location>
        <begin position="211"/>
        <end position="232"/>
    </location>
</feature>
<keyword evidence="5" id="KW-1185">Reference proteome</keyword>
<dbReference type="GO" id="GO:0006508">
    <property type="term" value="P:proteolysis"/>
    <property type="evidence" value="ECO:0007669"/>
    <property type="project" value="UniProtKB-KW"/>
</dbReference>
<keyword evidence="2" id="KW-1133">Transmembrane helix</keyword>
<dbReference type="AlphaFoldDB" id="A0A7X0ST73"/>
<feature type="transmembrane region" description="Helical" evidence="2">
    <location>
        <begin position="171"/>
        <end position="190"/>
    </location>
</feature>
<name>A0A7X0ST73_9BACL</name>
<accession>A0A7X0ST73</accession>
<dbReference type="InterPro" id="IPR003675">
    <property type="entry name" value="Rce1/LyrA-like_dom"/>
</dbReference>
<keyword evidence="2" id="KW-0472">Membrane</keyword>
<dbReference type="PANTHER" id="PTHR35797">
    <property type="entry name" value="PROTEASE-RELATED"/>
    <property type="match status" value="1"/>
</dbReference>
<feature type="domain" description="CAAX prenyl protease 2/Lysostaphin resistance protein A-like" evidence="3">
    <location>
        <begin position="181"/>
        <end position="281"/>
    </location>
</feature>
<dbReference type="InterPro" id="IPR042150">
    <property type="entry name" value="MmRce1-like"/>
</dbReference>
<feature type="transmembrane region" description="Helical" evidence="2">
    <location>
        <begin position="84"/>
        <end position="107"/>
    </location>
</feature>
<feature type="transmembrane region" description="Helical" evidence="2">
    <location>
        <begin position="128"/>
        <end position="151"/>
    </location>
</feature>
<dbReference type="GO" id="GO:0008237">
    <property type="term" value="F:metallopeptidase activity"/>
    <property type="evidence" value="ECO:0007669"/>
    <property type="project" value="UniProtKB-KW"/>
</dbReference>
<organism evidence="4 5">
    <name type="scientific">Cohnella zeiphila</name>
    <dbReference type="NCBI Taxonomy" id="2761120"/>
    <lineage>
        <taxon>Bacteria</taxon>
        <taxon>Bacillati</taxon>
        <taxon>Bacillota</taxon>
        <taxon>Bacilli</taxon>
        <taxon>Bacillales</taxon>
        <taxon>Paenibacillaceae</taxon>
        <taxon>Cohnella</taxon>
    </lineage>
</organism>
<feature type="transmembrane region" description="Helical" evidence="2">
    <location>
        <begin position="244"/>
        <end position="262"/>
    </location>
</feature>
<keyword evidence="4" id="KW-0378">Hydrolase</keyword>
<keyword evidence="4" id="KW-0645">Protease</keyword>
<feature type="transmembrane region" description="Helical" evidence="2">
    <location>
        <begin position="269"/>
        <end position="288"/>
    </location>
</feature>
<dbReference type="PANTHER" id="PTHR35797:SF1">
    <property type="entry name" value="PROTEASE"/>
    <property type="match status" value="1"/>
</dbReference>
<comment type="caution">
    <text evidence="4">The sequence shown here is derived from an EMBL/GenBank/DDBJ whole genome shotgun (WGS) entry which is preliminary data.</text>
</comment>
<keyword evidence="4" id="KW-0482">Metalloprotease</keyword>
<proteinExistence type="predicted"/>
<evidence type="ECO:0000313" key="4">
    <source>
        <dbReference type="EMBL" id="MBB6733443.1"/>
    </source>
</evidence>
<feature type="transmembrane region" description="Helical" evidence="2">
    <location>
        <begin position="52"/>
        <end position="72"/>
    </location>
</feature>
<feature type="transmembrane region" description="Helical" evidence="2">
    <location>
        <begin position="294"/>
        <end position="312"/>
    </location>
</feature>
<dbReference type="EMBL" id="JACJVO010000027">
    <property type="protein sequence ID" value="MBB6733443.1"/>
    <property type="molecule type" value="Genomic_DNA"/>
</dbReference>
<reference evidence="4 5" key="1">
    <citation type="submission" date="2020-08" db="EMBL/GenBank/DDBJ databases">
        <title>Cohnella phylogeny.</title>
        <authorList>
            <person name="Dunlap C."/>
        </authorList>
    </citation>
    <scope>NUCLEOTIDE SEQUENCE [LARGE SCALE GENOMIC DNA]</scope>
    <source>
        <strain evidence="4 5">CBP 2801</strain>
    </source>
</reference>
<dbReference type="GO" id="GO:0080120">
    <property type="term" value="P:CAAX-box protein maturation"/>
    <property type="evidence" value="ECO:0007669"/>
    <property type="project" value="UniProtKB-ARBA"/>
</dbReference>
<dbReference type="Proteomes" id="UP000564644">
    <property type="component" value="Unassembled WGS sequence"/>
</dbReference>
<evidence type="ECO:0000256" key="1">
    <source>
        <dbReference type="SAM" id="MobiDB-lite"/>
    </source>
</evidence>
<evidence type="ECO:0000313" key="5">
    <source>
        <dbReference type="Proteomes" id="UP000564644"/>
    </source>
</evidence>
<dbReference type="Pfam" id="PF02517">
    <property type="entry name" value="Rce1-like"/>
    <property type="match status" value="1"/>
</dbReference>
<gene>
    <name evidence="4" type="ORF">H7C18_21190</name>
</gene>
<feature type="compositionally biased region" description="Basic and acidic residues" evidence="1">
    <location>
        <begin position="1"/>
        <end position="21"/>
    </location>
</feature>
<evidence type="ECO:0000259" key="3">
    <source>
        <dbReference type="Pfam" id="PF02517"/>
    </source>
</evidence>
<sequence length="323" mass="35752">MDPFIRQEHGLPNEQKTKAQEEDCSDTMQANLKGQEDNERKNRSRAWKSHPLVAYFVLAYAITWLFLGSVALHSHGLISLPSGFITPFTYVGSIGPLLAALLLTATTTGKGGMRAFFRQMFNWRVSPWWYLFVLFEPAIVALIVMACQSLPGGASFDLAHPSVVEELSLPSGINPWLLIVPVFLLGSLAGGPFGEEPGWRGYALPKLQERYSALGAGLILGVLWTVWHLPFFFIQGTSQSSTPFFIFALGTIADSILITWVYNHTRGSVLLAILFHNALNITDLYFPLSLWDDWQGVMAQCLAALVVVIAFGPKRGGWRPRPG</sequence>
<dbReference type="GO" id="GO:0004175">
    <property type="term" value="F:endopeptidase activity"/>
    <property type="evidence" value="ECO:0007669"/>
    <property type="project" value="UniProtKB-ARBA"/>
</dbReference>
<evidence type="ECO:0000256" key="2">
    <source>
        <dbReference type="SAM" id="Phobius"/>
    </source>
</evidence>
<dbReference type="RefSeq" id="WP_185131104.1">
    <property type="nucleotide sequence ID" value="NZ_JACJVO010000027.1"/>
</dbReference>
<feature type="region of interest" description="Disordered" evidence="1">
    <location>
        <begin position="1"/>
        <end position="43"/>
    </location>
</feature>
<keyword evidence="2" id="KW-0812">Transmembrane</keyword>
<protein>
    <submittedName>
        <fullName evidence="4">CPBP family intramembrane metalloprotease</fullName>
    </submittedName>
</protein>